<evidence type="ECO:0000313" key="3">
    <source>
        <dbReference type="EMBL" id="PSK96239.1"/>
    </source>
</evidence>
<dbReference type="EMBL" id="PYGA01000012">
    <property type="protein sequence ID" value="PSK96239.1"/>
    <property type="molecule type" value="Genomic_DNA"/>
</dbReference>
<feature type="region of interest" description="Disordered" evidence="1">
    <location>
        <begin position="1"/>
        <end position="26"/>
    </location>
</feature>
<keyword evidence="2" id="KW-0472">Membrane</keyword>
<evidence type="ECO:0000313" key="4">
    <source>
        <dbReference type="Proteomes" id="UP000240542"/>
    </source>
</evidence>
<accession>A0A2P8DGB9</accession>
<sequence>MKSRTPAPCPRAQSRSEPGPHASPALAPRCRRARAAARSATVAAGALLLALALSADEAAWAAEDPATGTEELVAVVNRIRTVIVSLAAALATLLLTIGGLRWLLAGGDPGEIDKARRALMGAAIGYGIAILATVLMTILDYIVGGQ</sequence>
<organism evidence="3 4">
    <name type="scientific">Murinocardiopsis flavida</name>
    <dbReference type="NCBI Taxonomy" id="645275"/>
    <lineage>
        <taxon>Bacteria</taxon>
        <taxon>Bacillati</taxon>
        <taxon>Actinomycetota</taxon>
        <taxon>Actinomycetes</taxon>
        <taxon>Streptosporangiales</taxon>
        <taxon>Nocardiopsidaceae</taxon>
        <taxon>Murinocardiopsis</taxon>
    </lineage>
</organism>
<name>A0A2P8DGB9_9ACTN</name>
<comment type="caution">
    <text evidence="3">The sequence shown here is derived from an EMBL/GenBank/DDBJ whole genome shotgun (WGS) entry which is preliminary data.</text>
</comment>
<gene>
    <name evidence="3" type="ORF">CLV63_112121</name>
</gene>
<keyword evidence="2" id="KW-1133">Transmembrane helix</keyword>
<keyword evidence="4" id="KW-1185">Reference proteome</keyword>
<feature type="transmembrane region" description="Helical" evidence="2">
    <location>
        <begin position="118"/>
        <end position="143"/>
    </location>
</feature>
<reference evidence="3 4" key="1">
    <citation type="submission" date="2018-03" db="EMBL/GenBank/DDBJ databases">
        <title>Genomic Encyclopedia of Archaeal and Bacterial Type Strains, Phase II (KMG-II): from individual species to whole genera.</title>
        <authorList>
            <person name="Goeker M."/>
        </authorList>
    </citation>
    <scope>NUCLEOTIDE SEQUENCE [LARGE SCALE GENOMIC DNA]</scope>
    <source>
        <strain evidence="3 4">DSM 45312</strain>
    </source>
</reference>
<dbReference type="Pfam" id="PF18895">
    <property type="entry name" value="T4SS_pilin"/>
    <property type="match status" value="1"/>
</dbReference>
<evidence type="ECO:0008006" key="5">
    <source>
        <dbReference type="Google" id="ProtNLM"/>
    </source>
</evidence>
<proteinExistence type="predicted"/>
<evidence type="ECO:0000256" key="1">
    <source>
        <dbReference type="SAM" id="MobiDB-lite"/>
    </source>
</evidence>
<dbReference type="AlphaFoldDB" id="A0A2P8DGB9"/>
<keyword evidence="2" id="KW-0812">Transmembrane</keyword>
<dbReference type="Proteomes" id="UP000240542">
    <property type="component" value="Unassembled WGS sequence"/>
</dbReference>
<dbReference type="InterPro" id="IPR043993">
    <property type="entry name" value="T4SS_pilin"/>
</dbReference>
<feature type="transmembrane region" description="Helical" evidence="2">
    <location>
        <begin position="85"/>
        <end position="106"/>
    </location>
</feature>
<protein>
    <recommendedName>
        <fullName evidence="5">TrbC/VIRB2 family protein</fullName>
    </recommendedName>
</protein>
<evidence type="ECO:0000256" key="2">
    <source>
        <dbReference type="SAM" id="Phobius"/>
    </source>
</evidence>